<dbReference type="Proteomes" id="UP000030321">
    <property type="component" value="Unassembled WGS sequence"/>
</dbReference>
<reference evidence="2" key="1">
    <citation type="journal article" date="2015" name="Genome">
        <title>Whole Genome Sequence of the Non-Microcystin-Producing Microcystis aeruginosa Strain NIES-44.</title>
        <authorList>
            <person name="Okano K."/>
            <person name="Miyata N."/>
            <person name="Ozaki Y."/>
        </authorList>
    </citation>
    <scope>NUCLEOTIDE SEQUENCE [LARGE SCALE GENOMIC DNA]</scope>
    <source>
        <strain evidence="2">NIES-44</strain>
    </source>
</reference>
<evidence type="ECO:0000313" key="1">
    <source>
        <dbReference type="EMBL" id="GAL95000.1"/>
    </source>
</evidence>
<evidence type="ECO:0000313" key="2">
    <source>
        <dbReference type="Proteomes" id="UP000030321"/>
    </source>
</evidence>
<gene>
    <name evidence="1" type="ORF">N44_03855</name>
</gene>
<dbReference type="EMBL" id="BBPA01000066">
    <property type="protein sequence ID" value="GAL95000.1"/>
    <property type="molecule type" value="Genomic_DNA"/>
</dbReference>
<dbReference type="AlphaFoldDB" id="A0A0A1VZ41"/>
<proteinExistence type="predicted"/>
<organism evidence="1 2">
    <name type="scientific">Microcystis aeruginosa NIES-44</name>
    <dbReference type="NCBI Taxonomy" id="449439"/>
    <lineage>
        <taxon>Bacteria</taxon>
        <taxon>Bacillati</taxon>
        <taxon>Cyanobacteriota</taxon>
        <taxon>Cyanophyceae</taxon>
        <taxon>Oscillatoriophycideae</taxon>
        <taxon>Chroococcales</taxon>
        <taxon>Microcystaceae</taxon>
        <taxon>Microcystis</taxon>
    </lineage>
</organism>
<protein>
    <submittedName>
        <fullName evidence="1">Uncharacterized protein</fullName>
    </submittedName>
</protein>
<accession>A0A0A1VZ41</accession>
<comment type="caution">
    <text evidence="1">The sequence shown here is derived from an EMBL/GenBank/DDBJ whole genome shotgun (WGS) entry which is preliminary data.</text>
</comment>
<dbReference type="RefSeq" id="WP_190381420.1">
    <property type="nucleotide sequence ID" value="NZ_BBPA01000066.1"/>
</dbReference>
<name>A0A0A1VZ41_MICAE</name>
<sequence length="56" mass="6376">MDITAKIKELAQKYEIPAQLLGEAMALEVEKITLKNRRLSPKIVELIEKYTDSSQS</sequence>